<feature type="domain" description="ORC1/DEAH AAA+ ATPase" evidence="2">
    <location>
        <begin position="103"/>
        <end position="240"/>
    </location>
</feature>
<name>A0ABU3C002_9GAMM</name>
<evidence type="ECO:0000313" key="3">
    <source>
        <dbReference type="EMBL" id="MDT0634869.1"/>
    </source>
</evidence>
<protein>
    <submittedName>
        <fullName evidence="3">ATP-binding protein</fullName>
    </submittedName>
</protein>
<dbReference type="Pfam" id="PF13401">
    <property type="entry name" value="AAA_22"/>
    <property type="match status" value="1"/>
</dbReference>
<evidence type="ECO:0000313" key="4">
    <source>
        <dbReference type="Proteomes" id="UP001251857"/>
    </source>
</evidence>
<dbReference type="GO" id="GO:0005524">
    <property type="term" value="F:ATP binding"/>
    <property type="evidence" value="ECO:0007669"/>
    <property type="project" value="UniProtKB-KW"/>
</dbReference>
<dbReference type="EMBL" id="JAVRIB010000006">
    <property type="protein sequence ID" value="MDT0634869.1"/>
    <property type="molecule type" value="Genomic_DNA"/>
</dbReference>
<keyword evidence="3" id="KW-0067">ATP-binding</keyword>
<proteinExistence type="predicted"/>
<dbReference type="InterPro" id="IPR049945">
    <property type="entry name" value="AAA_22"/>
</dbReference>
<organism evidence="3 4">
    <name type="scientific">Spectribacter hydrogenoxidans</name>
    <dbReference type="NCBI Taxonomy" id="3075608"/>
    <lineage>
        <taxon>Bacteria</taxon>
        <taxon>Pseudomonadati</taxon>
        <taxon>Pseudomonadota</taxon>
        <taxon>Gammaproteobacteria</taxon>
        <taxon>Salinisphaerales</taxon>
        <taxon>Salinisphaeraceae</taxon>
        <taxon>Spectribacter</taxon>
    </lineage>
</organism>
<reference evidence="3 4" key="1">
    <citation type="submission" date="2023-09" db="EMBL/GenBank/DDBJ databases">
        <authorList>
            <person name="Rey-Velasco X."/>
        </authorList>
    </citation>
    <scope>NUCLEOTIDE SEQUENCE [LARGE SCALE GENOMIC DNA]</scope>
    <source>
        <strain evidence="3 4">W335</strain>
    </source>
</reference>
<sequence length="440" mass="49391">MSSCGDSDNPWVEHLTYCDTRKYLYERATVIPKPLRDLTKSPADVAIAQLERAFEQSFYASEQAVSLLETILAMVRRGAATRYTNKQEFIRALYSGEPPKGSAEPLCLTGLAGTGKSKLLAACGRILPPQSDIEVDDHHSPFPFQNAWHLLISASPTLKSILTELARQSGQANLAPRTAERLQHFIERAAYRNGVLLLTVDEFQYLSHSANANTLSTKFLLALRGIGCPLVYAANYSLVRQLQKRNQEDRQRLLNHVYLLEREDIDSADWQGLIESYCAIAPEVFRIDAARDASDLWHLSGGLPRMLRRLMITAYQKARSHDQSAVKLHDIKEAFKSNSFSVMREDIQLLAGQAIDGQDITRHPDLNPPIKSAQKTPPNARAATIDNENQKNAEAVQMSSLTVAERKAVEQSRKAPKKSLRRQESDDDLLNNLREFKARQ</sequence>
<feature type="region of interest" description="Disordered" evidence="1">
    <location>
        <begin position="358"/>
        <end position="378"/>
    </location>
</feature>
<gene>
    <name evidence="3" type="ORF">RM532_07840</name>
</gene>
<dbReference type="RefSeq" id="WP_311652689.1">
    <property type="nucleotide sequence ID" value="NZ_JAVRIB010000006.1"/>
</dbReference>
<comment type="caution">
    <text evidence="3">The sequence shown here is derived from an EMBL/GenBank/DDBJ whole genome shotgun (WGS) entry which is preliminary data.</text>
</comment>
<dbReference type="Proteomes" id="UP001251857">
    <property type="component" value="Unassembled WGS sequence"/>
</dbReference>
<keyword evidence="4" id="KW-1185">Reference proteome</keyword>
<feature type="compositionally biased region" description="Basic and acidic residues" evidence="1">
    <location>
        <begin position="404"/>
        <end position="413"/>
    </location>
</feature>
<evidence type="ECO:0000259" key="2">
    <source>
        <dbReference type="Pfam" id="PF13401"/>
    </source>
</evidence>
<dbReference type="Gene3D" id="3.40.50.300">
    <property type="entry name" value="P-loop containing nucleotide triphosphate hydrolases"/>
    <property type="match status" value="1"/>
</dbReference>
<keyword evidence="3" id="KW-0547">Nucleotide-binding</keyword>
<accession>A0ABU3C002</accession>
<feature type="region of interest" description="Disordered" evidence="1">
    <location>
        <begin position="399"/>
        <end position="440"/>
    </location>
</feature>
<evidence type="ECO:0000256" key="1">
    <source>
        <dbReference type="SAM" id="MobiDB-lite"/>
    </source>
</evidence>
<dbReference type="SUPFAM" id="SSF52540">
    <property type="entry name" value="P-loop containing nucleoside triphosphate hydrolases"/>
    <property type="match status" value="1"/>
</dbReference>
<dbReference type="InterPro" id="IPR027417">
    <property type="entry name" value="P-loop_NTPase"/>
</dbReference>